<dbReference type="InterPro" id="IPR039426">
    <property type="entry name" value="TonB-dep_rcpt-like"/>
</dbReference>
<keyword evidence="11 12" id="KW-0998">Cell outer membrane</keyword>
<evidence type="ECO:0000256" key="7">
    <source>
        <dbReference type="ARBA" id="ARBA00023065"/>
    </source>
</evidence>
<keyword evidence="6" id="KW-0732">Signal</keyword>
<dbReference type="InterPro" id="IPR000531">
    <property type="entry name" value="Beta-barrel_TonB"/>
</dbReference>
<evidence type="ECO:0000256" key="5">
    <source>
        <dbReference type="ARBA" id="ARBA00022692"/>
    </source>
</evidence>
<comment type="caution">
    <text evidence="16">The sequence shown here is derived from an EMBL/GenBank/DDBJ whole genome shotgun (WGS) entry which is preliminary data.</text>
</comment>
<evidence type="ECO:0000256" key="12">
    <source>
        <dbReference type="PROSITE-ProRule" id="PRU01360"/>
    </source>
</evidence>
<evidence type="ECO:0000256" key="8">
    <source>
        <dbReference type="ARBA" id="ARBA00023077"/>
    </source>
</evidence>
<keyword evidence="3 12" id="KW-0813">Transport</keyword>
<dbReference type="PANTHER" id="PTHR30069:SF53">
    <property type="entry name" value="COLICIN I RECEPTOR-RELATED"/>
    <property type="match status" value="1"/>
</dbReference>
<keyword evidence="7" id="KW-0406">Ion transport</keyword>
<sequence length="707" mass="76900">MRVLQGCKACAAPATVSECGCVDMPLGEHLGRRRIKTREPGYRPWHEERKRRGEATAAAGPWHARPTFLSRCFHTSIIRYAGTPAGVREKTSMKHQKPLRHATAGITLQCIAPLAAALASCFASGAQAADSDTIFVTATRQEARSNELLSDVTVISREQIEQAGQTSIEQLLAQQPGIEFWANGGPGSSSSVSIRGANSDHTVVLIDGQRFGSLMGGPDFSRLPLAQIERIEILRGPASSLYGADAIGGVIQIFTRRGEGPARINASTGYGSYGTSDSTLGVSGGNETVSYSLQAGHYETKGFSTVRNPQAPWGIYNADRDGFRNQSTSGSLAIRPAAGHEVGASFLLANGKSHYDDGATNDKAAQQDIGSVSLYSRNRLTSDWTSTLRVGRSFDDSTNLNNGIAADVFHTRQDQASWQNDIQLPLGRALIATEYLKEELSATSAALSRERSVKSLLTGWNGSIGDNRLQFNLRHDDNSQFGGKTTGSAAYGYQFSPELRAGMSYGTAFKAPSFSHLYYPGYSNPNLKPENSRNAEGSVTWEKQGQRLSATYFHNKVEDLIISPPPTYLPSNVGKATLSGTSLAYRGSHGDFSGGVTIDLQRARDDDTGRRLAHRADEQLKVHLAWTHGVTKLGGEWQAVGDRFNDATNRQRQGGYALLNLFVEQRLDREWTLFARANNIFDRDYEIVRDYGVPGASVFVGVRYQQK</sequence>
<evidence type="ECO:0000259" key="15">
    <source>
        <dbReference type="Pfam" id="PF07715"/>
    </source>
</evidence>
<evidence type="ECO:0000256" key="10">
    <source>
        <dbReference type="ARBA" id="ARBA00023170"/>
    </source>
</evidence>
<proteinExistence type="inferred from homology"/>
<dbReference type="PROSITE" id="PS52016">
    <property type="entry name" value="TONB_DEPENDENT_REC_3"/>
    <property type="match status" value="1"/>
</dbReference>
<protein>
    <submittedName>
        <fullName evidence="16">Vitamin B12 transporter</fullName>
    </submittedName>
</protein>
<dbReference type="InterPro" id="IPR012910">
    <property type="entry name" value="Plug_dom"/>
</dbReference>
<dbReference type="PANTHER" id="PTHR30069">
    <property type="entry name" value="TONB-DEPENDENT OUTER MEMBRANE RECEPTOR"/>
    <property type="match status" value="1"/>
</dbReference>
<dbReference type="Pfam" id="PF07715">
    <property type="entry name" value="Plug"/>
    <property type="match status" value="1"/>
</dbReference>
<dbReference type="InterPro" id="IPR036942">
    <property type="entry name" value="Beta-barrel_TonB_sf"/>
</dbReference>
<dbReference type="GO" id="GO:0009279">
    <property type="term" value="C:cell outer membrane"/>
    <property type="evidence" value="ECO:0007669"/>
    <property type="project" value="UniProtKB-SubCell"/>
</dbReference>
<feature type="domain" description="TonB-dependent receptor-like beta-barrel" evidence="14">
    <location>
        <begin position="271"/>
        <end position="680"/>
    </location>
</feature>
<reference evidence="16 17" key="1">
    <citation type="submission" date="2020-08" db="EMBL/GenBank/DDBJ databases">
        <title>Genome sequencing of Purple Non-Sulfur Bacteria from various extreme environments.</title>
        <authorList>
            <person name="Mayer M."/>
        </authorList>
    </citation>
    <scope>NUCLEOTIDE SEQUENCE [LARGE SCALE GENOMIC DNA]</scope>
    <source>
        <strain evidence="16 17">2761</strain>
    </source>
</reference>
<comment type="subcellular location">
    <subcellularLocation>
        <location evidence="1 12">Cell outer membrane</location>
        <topology evidence="1 12">Multi-pass membrane protein</topology>
    </subcellularLocation>
</comment>
<dbReference type="GO" id="GO:0006811">
    <property type="term" value="P:monoatomic ion transport"/>
    <property type="evidence" value="ECO:0007669"/>
    <property type="project" value="UniProtKB-KW"/>
</dbReference>
<evidence type="ECO:0000256" key="13">
    <source>
        <dbReference type="RuleBase" id="RU003357"/>
    </source>
</evidence>
<evidence type="ECO:0000256" key="3">
    <source>
        <dbReference type="ARBA" id="ARBA00022448"/>
    </source>
</evidence>
<dbReference type="SUPFAM" id="SSF56935">
    <property type="entry name" value="Porins"/>
    <property type="match status" value="1"/>
</dbReference>
<dbReference type="Proteomes" id="UP000587070">
    <property type="component" value="Unassembled WGS sequence"/>
</dbReference>
<keyword evidence="8 13" id="KW-0798">TonB box</keyword>
<evidence type="ECO:0000256" key="11">
    <source>
        <dbReference type="ARBA" id="ARBA00023237"/>
    </source>
</evidence>
<dbReference type="Pfam" id="PF00593">
    <property type="entry name" value="TonB_dep_Rec_b-barrel"/>
    <property type="match status" value="1"/>
</dbReference>
<evidence type="ECO:0000313" key="16">
    <source>
        <dbReference type="EMBL" id="MBB4246412.1"/>
    </source>
</evidence>
<evidence type="ECO:0000313" key="17">
    <source>
        <dbReference type="Proteomes" id="UP000587070"/>
    </source>
</evidence>
<keyword evidence="5 12" id="KW-0812">Transmembrane</keyword>
<evidence type="ECO:0000256" key="2">
    <source>
        <dbReference type="ARBA" id="ARBA00009810"/>
    </source>
</evidence>
<dbReference type="AlphaFoldDB" id="A0A840GCW7"/>
<evidence type="ECO:0000256" key="6">
    <source>
        <dbReference type="ARBA" id="ARBA00022729"/>
    </source>
</evidence>
<keyword evidence="17" id="KW-1185">Reference proteome</keyword>
<dbReference type="EMBL" id="JACIGE010000002">
    <property type="protein sequence ID" value="MBB4246412.1"/>
    <property type="molecule type" value="Genomic_DNA"/>
</dbReference>
<keyword evidence="10" id="KW-0675">Receptor</keyword>
<evidence type="ECO:0000256" key="9">
    <source>
        <dbReference type="ARBA" id="ARBA00023136"/>
    </source>
</evidence>
<gene>
    <name evidence="16" type="ORF">GGD90_000769</name>
</gene>
<dbReference type="Gene3D" id="2.40.170.20">
    <property type="entry name" value="TonB-dependent receptor, beta-barrel domain"/>
    <property type="match status" value="1"/>
</dbReference>
<keyword evidence="4 12" id="KW-1134">Transmembrane beta strand</keyword>
<dbReference type="GO" id="GO:0015889">
    <property type="term" value="P:cobalamin transport"/>
    <property type="evidence" value="ECO:0007669"/>
    <property type="project" value="TreeGrafter"/>
</dbReference>
<name>A0A840GCW7_RHOTE</name>
<dbReference type="Gene3D" id="2.170.130.10">
    <property type="entry name" value="TonB-dependent receptor, plug domain"/>
    <property type="match status" value="1"/>
</dbReference>
<organism evidence="16 17">
    <name type="scientific">Rhodocyclus tenuis</name>
    <name type="common">Rhodospirillum tenue</name>
    <dbReference type="NCBI Taxonomy" id="1066"/>
    <lineage>
        <taxon>Bacteria</taxon>
        <taxon>Pseudomonadati</taxon>
        <taxon>Pseudomonadota</taxon>
        <taxon>Betaproteobacteria</taxon>
        <taxon>Rhodocyclales</taxon>
        <taxon>Rhodocyclaceae</taxon>
        <taxon>Rhodocyclus</taxon>
    </lineage>
</organism>
<accession>A0A840GCW7</accession>
<comment type="similarity">
    <text evidence="2 12 13">Belongs to the TonB-dependent receptor family.</text>
</comment>
<evidence type="ECO:0000259" key="14">
    <source>
        <dbReference type="Pfam" id="PF00593"/>
    </source>
</evidence>
<dbReference type="CDD" id="cd01347">
    <property type="entry name" value="ligand_gated_channel"/>
    <property type="match status" value="1"/>
</dbReference>
<evidence type="ECO:0000256" key="1">
    <source>
        <dbReference type="ARBA" id="ARBA00004571"/>
    </source>
</evidence>
<dbReference type="InterPro" id="IPR037066">
    <property type="entry name" value="Plug_dom_sf"/>
</dbReference>
<feature type="domain" description="TonB-dependent receptor plug" evidence="15">
    <location>
        <begin position="147"/>
        <end position="250"/>
    </location>
</feature>
<keyword evidence="9 12" id="KW-0472">Membrane</keyword>
<evidence type="ECO:0000256" key="4">
    <source>
        <dbReference type="ARBA" id="ARBA00022452"/>
    </source>
</evidence>